<dbReference type="Pfam" id="PF01527">
    <property type="entry name" value="HTH_Tnp_1"/>
    <property type="match status" value="1"/>
</dbReference>
<dbReference type="PANTHER" id="PTHR33795">
    <property type="entry name" value="INSERTION ELEMENT IS150 PROTEIN INSJ"/>
    <property type="match status" value="1"/>
</dbReference>
<evidence type="ECO:0000259" key="2">
    <source>
        <dbReference type="Pfam" id="PF13518"/>
    </source>
</evidence>
<sequence length="252" mass="29395">MLKSHLLCECFFTVQEATRYSEEDKLFYIKLVQDGMSANAIEREYGVKRDQVLQWVERFNTGGIDALRRRPQRTYTPELMLEVVQAYLAGGTSYPQLARQYNIPNNSVIFQWVKRYTSGKSLKTTRRTTRMKNGRKTEQVERIEIAQWVIANEMDYVGATTHFNVSYGQVYAWVKKFKQGGPDALADRRGKAKEANGQLTEMELKDLEIKRLKARLAHVSTEVAVLKKLQEFERMDVQQKKNISQFKHSRKK</sequence>
<dbReference type="AlphaFoldDB" id="A0ABD7IR34"/>
<proteinExistence type="inferred from homology"/>
<dbReference type="InterPro" id="IPR036388">
    <property type="entry name" value="WH-like_DNA-bd_sf"/>
</dbReference>
<accession>A0ABD7IR34</accession>
<comment type="similarity">
    <text evidence="1">Belongs to the IS150/IS1296 orfA family.</text>
</comment>
<protein>
    <submittedName>
        <fullName evidence="3">Transposase</fullName>
    </submittedName>
</protein>
<evidence type="ECO:0000313" key="3">
    <source>
        <dbReference type="EMBL" id="RMW49405.1"/>
    </source>
</evidence>
<dbReference type="Pfam" id="PF13518">
    <property type="entry name" value="HTH_28"/>
    <property type="match status" value="2"/>
</dbReference>
<dbReference type="Gene3D" id="1.10.10.10">
    <property type="entry name" value="Winged helix-like DNA-binding domain superfamily/Winged helix DNA-binding domain"/>
    <property type="match status" value="2"/>
</dbReference>
<dbReference type="SUPFAM" id="SSF48295">
    <property type="entry name" value="TrpR-like"/>
    <property type="match status" value="3"/>
</dbReference>
<comment type="caution">
    <text evidence="3">The sequence shown here is derived from an EMBL/GenBank/DDBJ whole genome shotgun (WGS) entry which is preliminary data.</text>
</comment>
<evidence type="ECO:0000313" key="4">
    <source>
        <dbReference type="Proteomes" id="UP000276249"/>
    </source>
</evidence>
<name>A0ABD7IR34_LACPE</name>
<organism evidence="3 4">
    <name type="scientific">Lactiplantibacillus pentosus</name>
    <name type="common">Lactobacillus pentosus</name>
    <dbReference type="NCBI Taxonomy" id="1589"/>
    <lineage>
        <taxon>Bacteria</taxon>
        <taxon>Bacillati</taxon>
        <taxon>Bacillota</taxon>
        <taxon>Bacilli</taxon>
        <taxon>Lactobacillales</taxon>
        <taxon>Lactobacillaceae</taxon>
        <taxon>Lactiplantibacillus</taxon>
    </lineage>
</organism>
<dbReference type="InterPro" id="IPR055247">
    <property type="entry name" value="InsJ-like_HTH"/>
</dbReference>
<dbReference type="InterPro" id="IPR052057">
    <property type="entry name" value="IS150/IS1296_orfA-like"/>
</dbReference>
<dbReference type="PANTHER" id="PTHR33795:SF1">
    <property type="entry name" value="INSERTION ELEMENT IS150 PROTEIN INSJ"/>
    <property type="match status" value="1"/>
</dbReference>
<evidence type="ECO:0000256" key="1">
    <source>
        <dbReference type="ARBA" id="ARBA00038232"/>
    </source>
</evidence>
<dbReference type="InterPro" id="IPR002514">
    <property type="entry name" value="Transposase_8"/>
</dbReference>
<feature type="domain" description="Insertion element IS150 protein InsJ-like helix-turn-helix" evidence="2">
    <location>
        <begin position="141"/>
        <end position="192"/>
    </location>
</feature>
<feature type="domain" description="Insertion element IS150 protein InsJ-like helix-turn-helix" evidence="2">
    <location>
        <begin position="29"/>
        <end position="71"/>
    </location>
</feature>
<reference evidence="3 4" key="1">
    <citation type="submission" date="2018-10" db="EMBL/GenBank/DDBJ databases">
        <title>Genome sequences of five Lactobacillus pentosus strains isolated from brines of traditionally fermented spanish-style green table olives and differences between them.</title>
        <authorList>
            <person name="Jimenez Diaz R."/>
        </authorList>
    </citation>
    <scope>NUCLEOTIDE SEQUENCE [LARGE SCALE GENOMIC DNA]</scope>
    <source>
        <strain evidence="3 4">IG10</strain>
    </source>
</reference>
<gene>
    <name evidence="3" type="ORF">D6U18_05935</name>
</gene>
<dbReference type="EMBL" id="RDCJ01000061">
    <property type="protein sequence ID" value="RMW49405.1"/>
    <property type="molecule type" value="Genomic_DNA"/>
</dbReference>
<dbReference type="InterPro" id="IPR010921">
    <property type="entry name" value="Trp_repressor/repl_initiator"/>
</dbReference>
<dbReference type="Proteomes" id="UP000276249">
    <property type="component" value="Unassembled WGS sequence"/>
</dbReference>